<reference evidence="1 2" key="1">
    <citation type="submission" date="2019-03" db="EMBL/GenBank/DDBJ databases">
        <title>Lake Tanganyika Metagenome-Assembled Genomes (MAGs).</title>
        <authorList>
            <person name="Tran P."/>
        </authorList>
    </citation>
    <scope>NUCLEOTIDE SEQUENCE [LARGE SCALE GENOMIC DNA]</scope>
    <source>
        <strain evidence="1">K_DeepCast_65m_m2_236</strain>
    </source>
</reference>
<evidence type="ECO:0000313" key="2">
    <source>
        <dbReference type="Proteomes" id="UP000703893"/>
    </source>
</evidence>
<dbReference type="EMBL" id="VGJX01000761">
    <property type="protein sequence ID" value="MBM3275877.1"/>
    <property type="molecule type" value="Genomic_DNA"/>
</dbReference>
<feature type="non-terminal residue" evidence="1">
    <location>
        <position position="1"/>
    </location>
</feature>
<dbReference type="Proteomes" id="UP000703893">
    <property type="component" value="Unassembled WGS sequence"/>
</dbReference>
<accession>A0A937X7S8</accession>
<comment type="caution">
    <text evidence="1">The sequence shown here is derived from an EMBL/GenBank/DDBJ whole genome shotgun (WGS) entry which is preliminary data.</text>
</comment>
<gene>
    <name evidence="1" type="ORF">FJZ00_12040</name>
</gene>
<sequence>IPVRSAVFDTQSAYVLPADRTAIVAGAGITLIRGYGGSLHVNRGLPWGGEFGAHLGLRAPQLPEAAVSYKQQLYSGDWWWSTAWYGFAKLRQTVTAWSIEGGGGTPLTLDVSWDESSLARLHVVPQAQFSLTGPTGNTLGTGAALALVIPTGNQWDAVLQVVPWVTLGGTRSVAVDYPIRVGGIRRWRAADVALGIGLALGDSTDPRAQADVAPPRPSFFTEQLGHVSLSAGIAF</sequence>
<evidence type="ECO:0000313" key="1">
    <source>
        <dbReference type="EMBL" id="MBM3275877.1"/>
    </source>
</evidence>
<name>A0A937X7S8_9BACT</name>
<organism evidence="1 2">
    <name type="scientific">Candidatus Tanganyikabacteria bacterium</name>
    <dbReference type="NCBI Taxonomy" id="2961651"/>
    <lineage>
        <taxon>Bacteria</taxon>
        <taxon>Bacillati</taxon>
        <taxon>Candidatus Sericytochromatia</taxon>
        <taxon>Candidatus Tanganyikabacteria</taxon>
    </lineage>
</organism>
<proteinExistence type="predicted"/>
<dbReference type="AlphaFoldDB" id="A0A937X7S8"/>
<protein>
    <submittedName>
        <fullName evidence="1">Uncharacterized protein</fullName>
    </submittedName>
</protein>